<dbReference type="Proteomes" id="UP001154312">
    <property type="component" value="Unassembled WGS sequence"/>
</dbReference>
<comment type="caution">
    <text evidence="1">The sequence shown here is derived from an EMBL/GenBank/DDBJ whole genome shotgun (WGS) entry which is preliminary data.</text>
</comment>
<keyword evidence="2" id="KW-1185">Reference proteome</keyword>
<dbReference type="AlphaFoldDB" id="A0A9X4H416"/>
<gene>
    <name evidence="1" type="ORF">L7E55_17055</name>
</gene>
<evidence type="ECO:0000313" key="2">
    <source>
        <dbReference type="Proteomes" id="UP001154312"/>
    </source>
</evidence>
<dbReference type="Pfam" id="PF12441">
    <property type="entry name" value="CopG_antitoxin"/>
    <property type="match status" value="1"/>
</dbReference>
<dbReference type="InterPro" id="IPR022148">
    <property type="entry name" value="CopG_antitoxin"/>
</dbReference>
<evidence type="ECO:0000313" key="1">
    <source>
        <dbReference type="EMBL" id="MDF9410026.1"/>
    </source>
</evidence>
<dbReference type="RefSeq" id="WP_277445569.1">
    <property type="nucleotide sequence ID" value="NZ_JAKOAV010000060.1"/>
</dbReference>
<reference evidence="1" key="1">
    <citation type="submission" date="2022-02" db="EMBL/GenBank/DDBJ databases">
        <authorList>
            <person name="Leng L."/>
        </authorList>
    </citation>
    <scope>NUCLEOTIDE SEQUENCE</scope>
    <source>
        <strain evidence="1">JI</strain>
    </source>
</reference>
<organism evidence="1 2">
    <name type="scientific">Pelotomaculum isophthalicicum JI</name>
    <dbReference type="NCBI Taxonomy" id="947010"/>
    <lineage>
        <taxon>Bacteria</taxon>
        <taxon>Bacillati</taxon>
        <taxon>Bacillota</taxon>
        <taxon>Clostridia</taxon>
        <taxon>Eubacteriales</taxon>
        <taxon>Desulfotomaculaceae</taxon>
        <taxon>Pelotomaculum</taxon>
    </lineage>
</organism>
<accession>A0A9X4H416</accession>
<dbReference type="EMBL" id="JAKOAV010000060">
    <property type="protein sequence ID" value="MDF9410026.1"/>
    <property type="molecule type" value="Genomic_DNA"/>
</dbReference>
<name>A0A9X4H416_9FIRM</name>
<protein>
    <submittedName>
        <fullName evidence="1">BrnA antitoxin family protein</fullName>
    </submittedName>
</protein>
<sequence length="98" mass="11406">MPTGAKAKNKVPKFNTIDDMANFFDTMPSQNLSWEDTDLKFERQKMIQVSIRIPEKDLKIIRRRAARLGIGHTALMRMMLHRSVATGMISRKRVEEEM</sequence>
<proteinExistence type="predicted"/>